<dbReference type="SUPFAM" id="SSF55811">
    <property type="entry name" value="Nudix"/>
    <property type="match status" value="1"/>
</dbReference>
<dbReference type="EMBL" id="JAKEKT020000002">
    <property type="protein sequence ID" value="KAL1651319.1"/>
    <property type="molecule type" value="Genomic_DNA"/>
</dbReference>
<dbReference type="InterPro" id="IPR015797">
    <property type="entry name" value="NUDIX_hydrolase-like_dom_sf"/>
</dbReference>
<evidence type="ECO:0000313" key="2">
    <source>
        <dbReference type="EMBL" id="KAL1651319.1"/>
    </source>
</evidence>
<proteinExistence type="predicted"/>
<dbReference type="Pfam" id="PF00293">
    <property type="entry name" value="NUDIX"/>
    <property type="match status" value="1"/>
</dbReference>
<sequence length="315" mass="35625">MEKTPSYSNLDLVARCDTWPYFQKGPEAYKRFMQDYYYFMIEGYQAPFGYVHSSVISRVTWPDCWSLNHEERLLILAGGSGFEERTSYMEKTLHSAKETDGLSPFGKWCGELFPVYAAGGEHVLDLDGCGVDAFGIVNFGCHLIAYVMTQDGLKYWVPRRAKTKMSYPGMLDNTVGGSLTSGEKPLDCIVREAAEEASLPEDYTRSNIISCGALSYQMSQTDDGQPGCQHQVQYLFEMELGQGTVPVPCDGEAEEFKLMSLEEVVGALRRGEFKLNCAMTWMDFLIRHGHVTDENEENLVEICSRLHRKHDLFIV</sequence>
<evidence type="ECO:0000313" key="3">
    <source>
        <dbReference type="Proteomes" id="UP001521184"/>
    </source>
</evidence>
<accession>A0ABR3U440</accession>
<dbReference type="CDD" id="cd03676">
    <property type="entry name" value="NUDIX_Tnr3_like"/>
    <property type="match status" value="1"/>
</dbReference>
<name>A0ABR3U440_9PEZI</name>
<keyword evidence="3" id="KW-1185">Reference proteome</keyword>
<dbReference type="PANTHER" id="PTHR13622:SF8">
    <property type="entry name" value="THIAMIN PYROPHOSPHOKINASE 1"/>
    <property type="match status" value="1"/>
</dbReference>
<protein>
    <recommendedName>
        <fullName evidence="1">Nudix hydrolase domain-containing protein</fullName>
    </recommendedName>
</protein>
<dbReference type="InterPro" id="IPR000086">
    <property type="entry name" value="NUDIX_hydrolase_dom"/>
</dbReference>
<dbReference type="Gene3D" id="3.90.79.10">
    <property type="entry name" value="Nucleoside Triphosphate Pyrophosphohydrolase"/>
    <property type="match status" value="1"/>
</dbReference>
<reference evidence="2 3" key="1">
    <citation type="journal article" date="2023" name="Plant Dis.">
        <title>First Report of Diplodia intermedia Causing Canker and Dieback Diseases on Apple Trees in Canada.</title>
        <authorList>
            <person name="Ellouze W."/>
            <person name="Ilyukhin E."/>
            <person name="Sulman M."/>
            <person name="Ali S."/>
        </authorList>
    </citation>
    <scope>NUCLEOTIDE SEQUENCE [LARGE SCALE GENOMIC DNA]</scope>
    <source>
        <strain evidence="2 3">M45-28</strain>
    </source>
</reference>
<dbReference type="PANTHER" id="PTHR13622">
    <property type="entry name" value="THIAMIN PYROPHOSPHOKINASE"/>
    <property type="match status" value="1"/>
</dbReference>
<evidence type="ECO:0000259" key="1">
    <source>
        <dbReference type="PROSITE" id="PS51462"/>
    </source>
</evidence>
<organism evidence="2 3">
    <name type="scientific">Diplodia intermedia</name>
    <dbReference type="NCBI Taxonomy" id="856260"/>
    <lineage>
        <taxon>Eukaryota</taxon>
        <taxon>Fungi</taxon>
        <taxon>Dikarya</taxon>
        <taxon>Ascomycota</taxon>
        <taxon>Pezizomycotina</taxon>
        <taxon>Dothideomycetes</taxon>
        <taxon>Dothideomycetes incertae sedis</taxon>
        <taxon>Botryosphaeriales</taxon>
        <taxon>Botryosphaeriaceae</taxon>
        <taxon>Diplodia</taxon>
    </lineage>
</organism>
<dbReference type="PROSITE" id="PS51462">
    <property type="entry name" value="NUDIX"/>
    <property type="match status" value="1"/>
</dbReference>
<gene>
    <name evidence="2" type="ORF">SLS58_000658</name>
</gene>
<comment type="caution">
    <text evidence="2">The sequence shown here is derived from an EMBL/GenBank/DDBJ whole genome shotgun (WGS) entry which is preliminary data.</text>
</comment>
<feature type="domain" description="Nudix hydrolase" evidence="1">
    <location>
        <begin position="134"/>
        <end position="283"/>
    </location>
</feature>
<dbReference type="Proteomes" id="UP001521184">
    <property type="component" value="Unassembled WGS sequence"/>
</dbReference>